<evidence type="ECO:0000256" key="1">
    <source>
        <dbReference type="SAM" id="MobiDB-lite"/>
    </source>
</evidence>
<dbReference type="GeneID" id="114461479"/>
<organism evidence="2 3">
    <name type="scientific">Gouania willdenowi</name>
    <name type="common">Blunt-snouted clingfish</name>
    <name type="synonym">Lepadogaster willdenowi</name>
    <dbReference type="NCBI Taxonomy" id="441366"/>
    <lineage>
        <taxon>Eukaryota</taxon>
        <taxon>Metazoa</taxon>
        <taxon>Chordata</taxon>
        <taxon>Craniata</taxon>
        <taxon>Vertebrata</taxon>
        <taxon>Euteleostomi</taxon>
        <taxon>Actinopterygii</taxon>
        <taxon>Neopterygii</taxon>
        <taxon>Teleostei</taxon>
        <taxon>Neoteleostei</taxon>
        <taxon>Acanthomorphata</taxon>
        <taxon>Ovalentaria</taxon>
        <taxon>Blenniimorphae</taxon>
        <taxon>Blenniiformes</taxon>
        <taxon>Gobiesocoidei</taxon>
        <taxon>Gobiesocidae</taxon>
        <taxon>Gobiesocinae</taxon>
        <taxon>Gouania</taxon>
    </lineage>
</organism>
<dbReference type="CTD" id="93323"/>
<feature type="compositionally biased region" description="Polar residues" evidence="1">
    <location>
        <begin position="104"/>
        <end position="115"/>
    </location>
</feature>
<feature type="compositionally biased region" description="Low complexity" evidence="1">
    <location>
        <begin position="13"/>
        <end position="27"/>
    </location>
</feature>
<proteinExistence type="predicted"/>
<evidence type="ECO:0008006" key="4">
    <source>
        <dbReference type="Google" id="ProtNLM"/>
    </source>
</evidence>
<dbReference type="AlphaFoldDB" id="A0A8C5GB09"/>
<keyword evidence="3" id="KW-1185">Reference proteome</keyword>
<evidence type="ECO:0000313" key="3">
    <source>
        <dbReference type="Proteomes" id="UP000694680"/>
    </source>
</evidence>
<dbReference type="Proteomes" id="UP000694680">
    <property type="component" value="Chromosome 4"/>
</dbReference>
<reference evidence="2" key="2">
    <citation type="submission" date="2025-08" db="UniProtKB">
        <authorList>
            <consortium name="Ensembl"/>
        </authorList>
    </citation>
    <scope>IDENTIFICATION</scope>
</reference>
<gene>
    <name evidence="2" type="primary">haus8</name>
</gene>
<feature type="compositionally biased region" description="Low complexity" evidence="1">
    <location>
        <begin position="57"/>
        <end position="91"/>
    </location>
</feature>
<protein>
    <recommendedName>
        <fullName evidence="4">HAUS augmin-like complex subunit 8</fullName>
    </recommendedName>
</protein>
<dbReference type="OrthoDB" id="10050218at2759"/>
<reference evidence="2" key="3">
    <citation type="submission" date="2025-09" db="UniProtKB">
        <authorList>
            <consortium name="Ensembl"/>
        </authorList>
    </citation>
    <scope>IDENTIFICATION</scope>
</reference>
<reference evidence="2" key="1">
    <citation type="submission" date="2020-06" db="EMBL/GenBank/DDBJ databases">
        <authorList>
            <consortium name="Wellcome Sanger Institute Data Sharing"/>
        </authorList>
    </citation>
    <scope>NUCLEOTIDE SEQUENCE [LARGE SCALE GENOMIC DNA]</scope>
</reference>
<sequence length="367" mass="40719">MASRKSVAPSNFKNASNDGKSSKSSSNALETTNSAPGEKAVKPMGTFVKSRYMQAMKKTSSLSKSNSLTNDSVTGPLRPSSPKPSSVKLKVGISPRRSVAPQAHATSSMSRQSEPSLLGKSVLQSTFSDGHCFRPDFDLSVIKEKTVMENAVESERSPENEKKDVERQTFLLAYLTAQMQSNTAKFKADAEAKILQVIEDEEMLHNEVKEKKQRYLLAEKKRLIQELLDVQISSLAPVADAAKQFTNDYKSFSSAIDTTRHELPVKNYYIDEDRSEFLDKAESCLKESESLLLECIKGDHMENSTSLQCLRDLKTTSKNISQQLSGAFSELLELSSLVCRQSILVQQAAEEEQLGDARSHELYSLKQ</sequence>
<dbReference type="Ensembl" id="ENSGWIT00000029947.1">
    <property type="protein sequence ID" value="ENSGWIP00000027440.1"/>
    <property type="gene ID" value="ENSGWIG00000014360.1"/>
</dbReference>
<dbReference type="RefSeq" id="XP_028299371.1">
    <property type="nucleotide sequence ID" value="XM_028443570.1"/>
</dbReference>
<feature type="region of interest" description="Disordered" evidence="1">
    <location>
        <begin position="1"/>
        <end position="116"/>
    </location>
</feature>
<evidence type="ECO:0000313" key="2">
    <source>
        <dbReference type="Ensembl" id="ENSGWIP00000027440.1"/>
    </source>
</evidence>
<accession>A0A8C5GB09</accession>
<name>A0A8C5GB09_GOUWI</name>